<keyword evidence="3" id="KW-1185">Reference proteome</keyword>
<evidence type="ECO:0000313" key="3">
    <source>
        <dbReference type="Proteomes" id="UP001200034"/>
    </source>
</evidence>
<evidence type="ECO:0000256" key="1">
    <source>
        <dbReference type="SAM" id="MobiDB-lite"/>
    </source>
</evidence>
<accession>A0AAD4K605</accession>
<dbReference type="Proteomes" id="UP001200034">
    <property type="component" value="Unassembled WGS sequence"/>
</dbReference>
<sequence>MANKQPTCQQLAYLDELKQRLQELRLRQESFMEETAEILRNISTDRPASIQLVPSRSSVAPQRQCVVGEEVVEEGEEHEGAGNIKQLIRRFEDLRQTSRQFSDQSMPEELLGVDVRKLLKGYEDLILEGNILQKNWMLLKKTTESCARQGNSDEPMLKLKSSKSSSFAEQ</sequence>
<proteinExistence type="predicted"/>
<dbReference type="EMBL" id="JAJJHW010001127">
    <property type="protein sequence ID" value="KAH8378154.1"/>
    <property type="molecule type" value="Genomic_DNA"/>
</dbReference>
<feature type="compositionally biased region" description="Low complexity" evidence="1">
    <location>
        <begin position="158"/>
        <end position="170"/>
    </location>
</feature>
<feature type="non-terminal residue" evidence="2">
    <location>
        <position position="170"/>
    </location>
</feature>
<organism evidence="2 3">
    <name type="scientific">Drosophila rubida</name>
    <dbReference type="NCBI Taxonomy" id="30044"/>
    <lineage>
        <taxon>Eukaryota</taxon>
        <taxon>Metazoa</taxon>
        <taxon>Ecdysozoa</taxon>
        <taxon>Arthropoda</taxon>
        <taxon>Hexapoda</taxon>
        <taxon>Insecta</taxon>
        <taxon>Pterygota</taxon>
        <taxon>Neoptera</taxon>
        <taxon>Endopterygota</taxon>
        <taxon>Diptera</taxon>
        <taxon>Brachycera</taxon>
        <taxon>Muscomorpha</taxon>
        <taxon>Ephydroidea</taxon>
        <taxon>Drosophilidae</taxon>
        <taxon>Drosophila</taxon>
    </lineage>
</organism>
<comment type="caution">
    <text evidence="2">The sequence shown here is derived from an EMBL/GenBank/DDBJ whole genome shotgun (WGS) entry which is preliminary data.</text>
</comment>
<evidence type="ECO:0000313" key="2">
    <source>
        <dbReference type="EMBL" id="KAH8378154.1"/>
    </source>
</evidence>
<name>A0AAD4K605_9MUSC</name>
<feature type="region of interest" description="Disordered" evidence="1">
    <location>
        <begin position="147"/>
        <end position="170"/>
    </location>
</feature>
<dbReference type="AlphaFoldDB" id="A0AAD4K605"/>
<gene>
    <name evidence="2" type="ORF">KR093_009733</name>
</gene>
<protein>
    <submittedName>
        <fullName evidence="2">Uncharacterized protein</fullName>
    </submittedName>
</protein>
<reference evidence="2" key="1">
    <citation type="journal article" date="2021" name="Mol. Ecol. Resour.">
        <title>Phylogenomic analyses of the genus Drosophila reveals genomic signals of climate adaptation.</title>
        <authorList>
            <person name="Li F."/>
            <person name="Rane R.V."/>
            <person name="Luria V."/>
            <person name="Xiong Z."/>
            <person name="Chen J."/>
            <person name="Li Z."/>
            <person name="Catullo R.A."/>
            <person name="Griffin P.C."/>
            <person name="Schiffer M."/>
            <person name="Pearce S."/>
            <person name="Lee S.F."/>
            <person name="McElroy K."/>
            <person name="Stocker A."/>
            <person name="Shirriffs J."/>
            <person name="Cockerell F."/>
            <person name="Coppin C."/>
            <person name="Sgro C.M."/>
            <person name="Karger A."/>
            <person name="Cain J.W."/>
            <person name="Weber J.A."/>
            <person name="Santpere G."/>
            <person name="Kirschner M.W."/>
            <person name="Hoffmann A.A."/>
            <person name="Oakeshott J.G."/>
            <person name="Zhang G."/>
        </authorList>
    </citation>
    <scope>NUCLEOTIDE SEQUENCE</scope>
    <source>
        <strain evidence="2">BGI-SZ-2011g</strain>
    </source>
</reference>